<evidence type="ECO:0000256" key="1">
    <source>
        <dbReference type="SAM" id="SignalP"/>
    </source>
</evidence>
<evidence type="ECO:0008006" key="4">
    <source>
        <dbReference type="Google" id="ProtNLM"/>
    </source>
</evidence>
<protein>
    <recommendedName>
        <fullName evidence="4">Divergent polysaccharide deacetylase</fullName>
    </recommendedName>
</protein>
<reference evidence="2 3" key="1">
    <citation type="journal article" date="2016" name="Nat. Commun.">
        <title>Thousands of microbial genomes shed light on interconnected biogeochemical processes in an aquifer system.</title>
        <authorList>
            <person name="Anantharaman K."/>
            <person name="Brown C.T."/>
            <person name="Hug L.A."/>
            <person name="Sharon I."/>
            <person name="Castelle C.J."/>
            <person name="Probst A.J."/>
            <person name="Thomas B.C."/>
            <person name="Singh A."/>
            <person name="Wilkins M.J."/>
            <person name="Karaoz U."/>
            <person name="Brodie E.L."/>
            <person name="Williams K.H."/>
            <person name="Hubbard S.S."/>
            <person name="Banfield J.F."/>
        </authorList>
    </citation>
    <scope>NUCLEOTIDE SEQUENCE [LARGE SCALE GENOMIC DNA]</scope>
</reference>
<gene>
    <name evidence="2" type="ORF">A2151_09560</name>
</gene>
<evidence type="ECO:0000313" key="2">
    <source>
        <dbReference type="EMBL" id="OGI46272.1"/>
    </source>
</evidence>
<dbReference type="InterPro" id="IPR006837">
    <property type="entry name" value="Divergent_DAC"/>
</dbReference>
<dbReference type="SUPFAM" id="SSF88713">
    <property type="entry name" value="Glycoside hydrolase/deacetylase"/>
    <property type="match status" value="1"/>
</dbReference>
<dbReference type="EMBL" id="MFSU01000087">
    <property type="protein sequence ID" value="OGI46272.1"/>
    <property type="molecule type" value="Genomic_DNA"/>
</dbReference>
<dbReference type="Gene3D" id="3.20.20.370">
    <property type="entry name" value="Glycoside hydrolase/deacetylase"/>
    <property type="match status" value="1"/>
</dbReference>
<dbReference type="InterPro" id="IPR011330">
    <property type="entry name" value="Glyco_hydro/deAcase_b/a-brl"/>
</dbReference>
<dbReference type="PANTHER" id="PTHR30105">
    <property type="entry name" value="UNCHARACTERIZED YIBQ-RELATED"/>
    <property type="match status" value="1"/>
</dbReference>
<keyword evidence="1" id="KW-0732">Signal</keyword>
<feature type="chain" id="PRO_5009526736" description="Divergent polysaccharide deacetylase" evidence="1">
    <location>
        <begin position="22"/>
        <end position="266"/>
    </location>
</feature>
<proteinExistence type="predicted"/>
<feature type="signal peptide" evidence="1">
    <location>
        <begin position="1"/>
        <end position="21"/>
    </location>
</feature>
<sequence>MRGARWAAVALSCGLLPAAAAENPAAPPPAYIAVVIDDLGYSLREGARVLKLPGPVACAILPHTLYGARLAERAQALGKEVILHLPLEAPADHEAGPGQIDTAMPARELAATLAYDLASIPHAAGVSSHMGSVFTQREPAVRALMQAIKARGGLFFIDSLTSADSVAARIAAESGVPYLVRDVFLDSERTSTAIAQRLQEIERRARTRGTALAIGHPYPETLEALERWLPGLAARHIQLVPLSVMLKRRSPEEAHGDRTRSAGPGL</sequence>
<dbReference type="GO" id="GO:0005975">
    <property type="term" value="P:carbohydrate metabolic process"/>
    <property type="evidence" value="ECO:0007669"/>
    <property type="project" value="InterPro"/>
</dbReference>
<organism evidence="2 3">
    <name type="scientific">Candidatus Muproteobacteria bacterium RBG_16_65_34</name>
    <dbReference type="NCBI Taxonomy" id="1817760"/>
    <lineage>
        <taxon>Bacteria</taxon>
        <taxon>Pseudomonadati</taxon>
        <taxon>Pseudomonadota</taxon>
        <taxon>Candidatus Muproteobacteria</taxon>
    </lineage>
</organism>
<dbReference type="AlphaFoldDB" id="A0A1F6TMF1"/>
<comment type="caution">
    <text evidence="2">The sequence shown here is derived from an EMBL/GenBank/DDBJ whole genome shotgun (WGS) entry which is preliminary data.</text>
</comment>
<dbReference type="Proteomes" id="UP000178885">
    <property type="component" value="Unassembled WGS sequence"/>
</dbReference>
<dbReference type="STRING" id="1817760.A2151_09560"/>
<dbReference type="PANTHER" id="PTHR30105:SF2">
    <property type="entry name" value="DIVERGENT POLYSACCHARIDE DEACETYLASE SUPERFAMILY"/>
    <property type="match status" value="1"/>
</dbReference>
<dbReference type="CDD" id="cd10936">
    <property type="entry name" value="CE4_DAC2"/>
    <property type="match status" value="1"/>
</dbReference>
<name>A0A1F6TMF1_9PROT</name>
<dbReference type="Pfam" id="PF04748">
    <property type="entry name" value="Polysacc_deac_2"/>
    <property type="match status" value="1"/>
</dbReference>
<accession>A0A1F6TMF1</accession>
<evidence type="ECO:0000313" key="3">
    <source>
        <dbReference type="Proteomes" id="UP000178885"/>
    </source>
</evidence>